<protein>
    <submittedName>
        <fullName evidence="1">Fic/DOC domain protein</fullName>
    </submittedName>
</protein>
<organism evidence="1 2">
    <name type="scientific">Leptospira interrogans str. 2002000626</name>
    <dbReference type="NCBI Taxonomy" id="996803"/>
    <lineage>
        <taxon>Bacteria</taxon>
        <taxon>Pseudomonadati</taxon>
        <taxon>Spirochaetota</taxon>
        <taxon>Spirochaetia</taxon>
        <taxon>Leptospirales</taxon>
        <taxon>Leptospiraceae</taxon>
        <taxon>Leptospira</taxon>
    </lineage>
</organism>
<dbReference type="SUPFAM" id="SSF140931">
    <property type="entry name" value="Fic-like"/>
    <property type="match status" value="1"/>
</dbReference>
<comment type="caution">
    <text evidence="1">The sequence shown here is derived from an EMBL/GenBank/DDBJ whole genome shotgun (WGS) entry which is preliminary data.</text>
</comment>
<dbReference type="Gene3D" id="1.10.3290.10">
    <property type="entry name" value="Fido-like domain"/>
    <property type="match status" value="1"/>
</dbReference>
<dbReference type="InterPro" id="IPR036597">
    <property type="entry name" value="Fido-like_dom_sf"/>
</dbReference>
<reference evidence="1 2" key="1">
    <citation type="submission" date="2013-02" db="EMBL/GenBank/DDBJ databases">
        <authorList>
            <person name="Harkins D.M."/>
            <person name="Durkin A.S."/>
            <person name="Brinkac L.M."/>
            <person name="Haft D.H."/>
            <person name="Selengut J.D."/>
            <person name="Sanka R."/>
            <person name="DePew J."/>
            <person name="Purushe J."/>
            <person name="Whelen A.C."/>
            <person name="Vinetz J.M."/>
            <person name="Sutton G.G."/>
            <person name="Nierman W.C."/>
            <person name="Fouts D.E."/>
        </authorList>
    </citation>
    <scope>NUCLEOTIDE SEQUENCE [LARGE SCALE GENOMIC DNA]</scope>
    <source>
        <strain evidence="1 2">2002000626</strain>
    </source>
</reference>
<gene>
    <name evidence="1" type="ORF">LEP1GSC029_3204</name>
</gene>
<dbReference type="EMBL" id="AFJL02000259">
    <property type="protein sequence ID" value="EMY02162.1"/>
    <property type="molecule type" value="Genomic_DNA"/>
</dbReference>
<evidence type="ECO:0000313" key="1">
    <source>
        <dbReference type="EMBL" id="EMY02162.1"/>
    </source>
</evidence>
<proteinExistence type="predicted"/>
<name>A0A829CPJ8_LEPIR</name>
<sequence>MIREIHGLILKNIDDEEAGVFRRTNVRITGASHIPPNGAKVYDLIQELVEWFYRNKKKYPFPNLRLGFITNSFLSIRSLMGTEEPLDYL</sequence>
<evidence type="ECO:0000313" key="2">
    <source>
        <dbReference type="Proteomes" id="UP000012329"/>
    </source>
</evidence>
<accession>A0A829CPJ8</accession>
<dbReference type="AlphaFoldDB" id="A0A829CPJ8"/>
<dbReference type="Proteomes" id="UP000012329">
    <property type="component" value="Unassembled WGS sequence"/>
</dbReference>